<organism evidence="2 3">
    <name type="scientific">Lasius niger</name>
    <name type="common">Black garden ant</name>
    <dbReference type="NCBI Taxonomy" id="67767"/>
    <lineage>
        <taxon>Eukaryota</taxon>
        <taxon>Metazoa</taxon>
        <taxon>Ecdysozoa</taxon>
        <taxon>Arthropoda</taxon>
        <taxon>Hexapoda</taxon>
        <taxon>Insecta</taxon>
        <taxon>Pterygota</taxon>
        <taxon>Neoptera</taxon>
        <taxon>Endopterygota</taxon>
        <taxon>Hymenoptera</taxon>
        <taxon>Apocrita</taxon>
        <taxon>Aculeata</taxon>
        <taxon>Formicoidea</taxon>
        <taxon>Formicidae</taxon>
        <taxon>Formicinae</taxon>
        <taxon>Lasius</taxon>
        <taxon>Lasius</taxon>
    </lineage>
</organism>
<dbReference type="EMBL" id="LBMM01023714">
    <property type="protein sequence ID" value="KMQ82676.1"/>
    <property type="molecule type" value="Genomic_DNA"/>
</dbReference>
<evidence type="ECO:0000313" key="3">
    <source>
        <dbReference type="Proteomes" id="UP000036403"/>
    </source>
</evidence>
<keyword evidence="3" id="KW-1185">Reference proteome</keyword>
<accession>A0A0J7JXT2</accession>
<evidence type="ECO:0000256" key="1">
    <source>
        <dbReference type="SAM" id="MobiDB-lite"/>
    </source>
</evidence>
<dbReference type="PaxDb" id="67767-A0A0J7JXT2"/>
<evidence type="ECO:0000313" key="2">
    <source>
        <dbReference type="EMBL" id="KMQ82676.1"/>
    </source>
</evidence>
<feature type="non-terminal residue" evidence="2">
    <location>
        <position position="57"/>
    </location>
</feature>
<comment type="caution">
    <text evidence="2">The sequence shown here is derived from an EMBL/GenBank/DDBJ whole genome shotgun (WGS) entry which is preliminary data.</text>
</comment>
<proteinExistence type="predicted"/>
<gene>
    <name evidence="2" type="ORF">RF55_22176</name>
</gene>
<feature type="compositionally biased region" description="Basic and acidic residues" evidence="1">
    <location>
        <begin position="23"/>
        <end position="34"/>
    </location>
</feature>
<name>A0A0J7JXT2_LASNI</name>
<reference evidence="2 3" key="1">
    <citation type="submission" date="2015-04" db="EMBL/GenBank/DDBJ databases">
        <title>Lasius niger genome sequencing.</title>
        <authorList>
            <person name="Konorov E.A."/>
            <person name="Nikitin M.A."/>
            <person name="Kirill M.V."/>
            <person name="Chang P."/>
        </authorList>
    </citation>
    <scope>NUCLEOTIDE SEQUENCE [LARGE SCALE GENOMIC DNA]</scope>
    <source>
        <tissue evidence="2">Whole</tissue>
    </source>
</reference>
<feature type="compositionally biased region" description="Acidic residues" evidence="1">
    <location>
        <begin position="35"/>
        <end position="44"/>
    </location>
</feature>
<sequence>MRERQKERQGRRKPQGLRSWMEGGRKERERKEIGEAEGDEEEGNGEGMGRGKREGGG</sequence>
<feature type="region of interest" description="Disordered" evidence="1">
    <location>
        <begin position="1"/>
        <end position="57"/>
    </location>
</feature>
<dbReference type="AlphaFoldDB" id="A0A0J7JXT2"/>
<dbReference type="Proteomes" id="UP000036403">
    <property type="component" value="Unassembled WGS sequence"/>
</dbReference>
<protein>
    <submittedName>
        <fullName evidence="2">Uncharacterized protein</fullName>
    </submittedName>
</protein>